<sequence>MCIAAWNWQAHPVYRFLLLFNRDEYYSRPTKPVGWWGEGHQKILGGRDELGGGTWLGCTKNGRLAFLTSVSEPDSLPGARTRGELPLRFLKSTKSPLEFAEDIVREANQYDGFNLICSDLCSKTMVCISNRPKDEPVSIKVVSPGLHVLSNATLDTPWPKAQRLARNFSELLKRHGEEEIPEKEMVEELMGDTVKADKDKLPNTGCDSEWEFGFSSIFVDLDTKLGRCGTRSMAAVSVKTNGEVNFYEKYLESSLWKEHNFQYCIEKSS</sequence>
<dbReference type="KEGG" id="egu:105042682"/>
<dbReference type="AlphaFoldDB" id="A0A6I9R085"/>
<dbReference type="OrthoDB" id="191601at2759"/>
<dbReference type="PANTHER" id="PTHR17985:SF8">
    <property type="entry name" value="TRANSPORT AND GOLGI ORGANIZATION PROTEIN 2 HOMOLOG"/>
    <property type="match status" value="1"/>
</dbReference>
<dbReference type="InterPro" id="IPR008551">
    <property type="entry name" value="TANGO2"/>
</dbReference>
<dbReference type="Pfam" id="PF05742">
    <property type="entry name" value="TANGO2"/>
    <property type="match status" value="1"/>
</dbReference>
<gene>
    <name evidence="2" type="primary">LOC105042682</name>
</gene>
<keyword evidence="1" id="KW-1185">Reference proteome</keyword>
<dbReference type="PANTHER" id="PTHR17985">
    <property type="entry name" value="SER/THR-RICH PROTEIN T10 IN DGCR REGION"/>
    <property type="match status" value="1"/>
</dbReference>
<evidence type="ECO:0000313" key="2">
    <source>
        <dbReference type="RefSeq" id="XP_010918279.1"/>
    </source>
</evidence>
<dbReference type="RefSeq" id="XP_010918279.1">
    <property type="nucleotide sequence ID" value="XM_010919977.3"/>
</dbReference>
<dbReference type="InParanoid" id="A0A6I9R085"/>
<name>A0A6I9R085_ELAGV</name>
<organism evidence="1 2">
    <name type="scientific">Elaeis guineensis var. tenera</name>
    <name type="common">Oil palm</name>
    <dbReference type="NCBI Taxonomy" id="51953"/>
    <lineage>
        <taxon>Eukaryota</taxon>
        <taxon>Viridiplantae</taxon>
        <taxon>Streptophyta</taxon>
        <taxon>Embryophyta</taxon>
        <taxon>Tracheophyta</taxon>
        <taxon>Spermatophyta</taxon>
        <taxon>Magnoliopsida</taxon>
        <taxon>Liliopsida</taxon>
        <taxon>Arecaceae</taxon>
        <taxon>Arecoideae</taxon>
        <taxon>Cocoseae</taxon>
        <taxon>Elaeidinae</taxon>
        <taxon>Elaeis</taxon>
    </lineage>
</organism>
<dbReference type="Proteomes" id="UP000504607">
    <property type="component" value="Chromosome 4"/>
</dbReference>
<protein>
    <submittedName>
        <fullName evidence="2">Transport and Golgi organization 2 homolog</fullName>
    </submittedName>
</protein>
<dbReference type="GeneID" id="105042682"/>
<evidence type="ECO:0000313" key="1">
    <source>
        <dbReference type="Proteomes" id="UP000504607"/>
    </source>
</evidence>
<proteinExistence type="predicted"/>
<accession>A0A6I9R085</accession>
<reference evidence="2" key="1">
    <citation type="submission" date="2025-08" db="UniProtKB">
        <authorList>
            <consortium name="RefSeq"/>
        </authorList>
    </citation>
    <scope>IDENTIFICATION</scope>
</reference>